<feature type="domain" description="Glycosyl hydrolase family 30 beta sandwich" evidence="8">
    <location>
        <begin position="481"/>
        <end position="531"/>
    </location>
</feature>
<accession>A0AA38XNT9</accession>
<dbReference type="InterPro" id="IPR033452">
    <property type="entry name" value="GH30_C"/>
</dbReference>
<keyword evidence="10" id="KW-1185">Reference proteome</keyword>
<dbReference type="Proteomes" id="UP001172673">
    <property type="component" value="Unassembled WGS sequence"/>
</dbReference>
<dbReference type="EMBL" id="JAPDRK010000001">
    <property type="protein sequence ID" value="KAJ9616864.1"/>
    <property type="molecule type" value="Genomic_DNA"/>
</dbReference>
<dbReference type="InterPro" id="IPR001139">
    <property type="entry name" value="Glyco_hydro_30"/>
</dbReference>
<dbReference type="Gene3D" id="3.20.20.80">
    <property type="entry name" value="Glycosidases"/>
    <property type="match status" value="1"/>
</dbReference>
<comment type="caution">
    <text evidence="9">The sequence shown here is derived from an EMBL/GenBank/DDBJ whole genome shotgun (WGS) entry which is preliminary data.</text>
</comment>
<feature type="chain" id="PRO_5041434185" description="Glycosyl hydrolase family 30 TIM-barrel domain-containing protein" evidence="6">
    <location>
        <begin position="20"/>
        <end position="660"/>
    </location>
</feature>
<dbReference type="Pfam" id="PF17189">
    <property type="entry name" value="Glyco_hydro_30C"/>
    <property type="match status" value="1"/>
</dbReference>
<name>A0AA38XNT9_9EURO</name>
<feature type="signal peptide" evidence="6">
    <location>
        <begin position="1"/>
        <end position="19"/>
    </location>
</feature>
<feature type="compositionally biased region" description="Low complexity" evidence="5">
    <location>
        <begin position="81"/>
        <end position="93"/>
    </location>
</feature>
<evidence type="ECO:0000313" key="10">
    <source>
        <dbReference type="Proteomes" id="UP001172673"/>
    </source>
</evidence>
<dbReference type="InterPro" id="IPR033453">
    <property type="entry name" value="Glyco_hydro_30_TIM-barrel"/>
</dbReference>
<evidence type="ECO:0000256" key="3">
    <source>
        <dbReference type="ARBA" id="ARBA00022801"/>
    </source>
</evidence>
<evidence type="ECO:0000256" key="6">
    <source>
        <dbReference type="SAM" id="SignalP"/>
    </source>
</evidence>
<gene>
    <name evidence="9" type="ORF">H2200_000584</name>
</gene>
<dbReference type="GO" id="GO:0006680">
    <property type="term" value="P:glucosylceramide catabolic process"/>
    <property type="evidence" value="ECO:0007669"/>
    <property type="project" value="TreeGrafter"/>
</dbReference>
<feature type="domain" description="Glycosyl hydrolase family 30 TIM-barrel" evidence="7">
    <location>
        <begin position="110"/>
        <end position="381"/>
    </location>
</feature>
<sequence length="660" mass="69675">MTDFVPFLLLIAIPYLVTGQSIQNLGVSCIASAQQCGPRGGIGDGSHPVLNPQSFITDALIPATPNTTRQLAPGPAPVRLAASPSASTSCPPRRSITIDSANGVQQEMIGFGHAWTDSATSVFNTLDNATLAKVLNDLFGQNGNNMGFMRHTIGSSDLSGEQYTYDDNGPSFNEGEPDLDLSHFSLGPYGTAQADFIARMGSVKGDVFLFGSPWSYPGWTKYNDLFIAPNLNVNGGGSYNVLNNSFNPIYIPQMQQYFEKYVDAFRDRGVQVNGITLMNEPLNYQGGYPCMFLDPVDAASMIAQGLGQAMRDRGVLIMAYDHNTDQPVYPARVIQGTGGEGGFTGAAAWHCYAGPVANYSVMDDFHWAFRNTLQFMTECSNYLPQVGSWNFEVASNFIPPITHGASAAAMWVMATDENYGPHSPYGGCAGCLGSVIVNSSTQYTLTNDYYMVGQFSRFVRRGSVNYRILGNGNEGDARGDNQFYTMAVRNPDSSWAVIFMNNIGSDQDVVISFTGGSDVWQGTIPNATVVTWLLPPQDVGVPAAPFSNGTSGTTSLGTGASAVCPTLTSPSTSSSSSYSSTSTIQPVPNTTHVIASSSTATGAFSFGSGSATETGVFSFGSSSASNTGAFSFGSGSASATGPFSFGSGSASASQKMRGAF</sequence>
<dbReference type="PANTHER" id="PTHR11069">
    <property type="entry name" value="GLUCOSYLCERAMIDASE"/>
    <property type="match status" value="1"/>
</dbReference>
<keyword evidence="3 4" id="KW-0378">Hydrolase</keyword>
<evidence type="ECO:0000256" key="5">
    <source>
        <dbReference type="SAM" id="MobiDB-lite"/>
    </source>
</evidence>
<evidence type="ECO:0000259" key="8">
    <source>
        <dbReference type="Pfam" id="PF17189"/>
    </source>
</evidence>
<evidence type="ECO:0000313" key="9">
    <source>
        <dbReference type="EMBL" id="KAJ9616864.1"/>
    </source>
</evidence>
<evidence type="ECO:0008006" key="11">
    <source>
        <dbReference type="Google" id="ProtNLM"/>
    </source>
</evidence>
<keyword evidence="4" id="KW-0326">Glycosidase</keyword>
<dbReference type="AlphaFoldDB" id="A0AA38XNT9"/>
<keyword evidence="2 6" id="KW-0732">Signal</keyword>
<protein>
    <recommendedName>
        <fullName evidence="11">Glycosyl hydrolase family 30 TIM-barrel domain-containing protein</fullName>
    </recommendedName>
</protein>
<dbReference type="GO" id="GO:0016020">
    <property type="term" value="C:membrane"/>
    <property type="evidence" value="ECO:0007669"/>
    <property type="project" value="GOC"/>
</dbReference>
<evidence type="ECO:0000256" key="1">
    <source>
        <dbReference type="ARBA" id="ARBA00005382"/>
    </source>
</evidence>
<dbReference type="InterPro" id="IPR017853">
    <property type="entry name" value="GH"/>
</dbReference>
<proteinExistence type="inferred from homology"/>
<evidence type="ECO:0000256" key="4">
    <source>
        <dbReference type="RuleBase" id="RU361188"/>
    </source>
</evidence>
<feature type="region of interest" description="Disordered" evidence="5">
    <location>
        <begin position="72"/>
        <end position="93"/>
    </location>
</feature>
<dbReference type="SUPFAM" id="SSF51445">
    <property type="entry name" value="(Trans)glycosidases"/>
    <property type="match status" value="1"/>
</dbReference>
<reference evidence="9" key="1">
    <citation type="submission" date="2022-10" db="EMBL/GenBank/DDBJ databases">
        <title>Culturing micro-colonial fungi from biological soil crusts in the Mojave desert and describing Neophaeococcomyces mojavensis, and introducing the new genera and species Taxawa tesnikishii.</title>
        <authorList>
            <person name="Kurbessoian T."/>
            <person name="Stajich J.E."/>
        </authorList>
    </citation>
    <scope>NUCLEOTIDE SEQUENCE</scope>
    <source>
        <strain evidence="9">TK_41</strain>
    </source>
</reference>
<dbReference type="Pfam" id="PF02055">
    <property type="entry name" value="Glyco_hydro_30"/>
    <property type="match status" value="1"/>
</dbReference>
<evidence type="ECO:0000256" key="2">
    <source>
        <dbReference type="ARBA" id="ARBA00022729"/>
    </source>
</evidence>
<evidence type="ECO:0000259" key="7">
    <source>
        <dbReference type="Pfam" id="PF02055"/>
    </source>
</evidence>
<dbReference type="GO" id="GO:0004348">
    <property type="term" value="F:glucosylceramidase activity"/>
    <property type="evidence" value="ECO:0007669"/>
    <property type="project" value="InterPro"/>
</dbReference>
<dbReference type="PANTHER" id="PTHR11069:SF23">
    <property type="entry name" value="LYSOSOMAL ACID GLUCOSYLCERAMIDASE"/>
    <property type="match status" value="1"/>
</dbReference>
<comment type="similarity">
    <text evidence="1 4">Belongs to the glycosyl hydrolase 30 family.</text>
</comment>
<organism evidence="9 10">
    <name type="scientific">Cladophialophora chaetospira</name>
    <dbReference type="NCBI Taxonomy" id="386627"/>
    <lineage>
        <taxon>Eukaryota</taxon>
        <taxon>Fungi</taxon>
        <taxon>Dikarya</taxon>
        <taxon>Ascomycota</taxon>
        <taxon>Pezizomycotina</taxon>
        <taxon>Eurotiomycetes</taxon>
        <taxon>Chaetothyriomycetidae</taxon>
        <taxon>Chaetothyriales</taxon>
        <taxon>Herpotrichiellaceae</taxon>
        <taxon>Cladophialophora</taxon>
    </lineage>
</organism>